<feature type="domain" description="Orn/DAP/Arg decarboxylase 2 N-terminal" evidence="3">
    <location>
        <begin position="35"/>
        <end position="132"/>
    </location>
</feature>
<dbReference type="InterPro" id="IPR029066">
    <property type="entry name" value="PLP-binding_barrel"/>
</dbReference>
<gene>
    <name evidence="4" type="ORF">Lpp14_01734</name>
</gene>
<name>A0A829H2M5_LACPA</name>
<evidence type="ECO:0000256" key="1">
    <source>
        <dbReference type="ARBA" id="ARBA00001933"/>
    </source>
</evidence>
<evidence type="ECO:0000256" key="2">
    <source>
        <dbReference type="ARBA" id="ARBA00022898"/>
    </source>
</evidence>
<proteinExistence type="predicted"/>
<dbReference type="PANTHER" id="PTHR43727">
    <property type="entry name" value="DIAMINOPIMELATE DECARBOXYLASE"/>
    <property type="match status" value="1"/>
</dbReference>
<dbReference type="GO" id="GO:0008836">
    <property type="term" value="F:diaminopimelate decarboxylase activity"/>
    <property type="evidence" value="ECO:0007669"/>
    <property type="project" value="TreeGrafter"/>
</dbReference>
<dbReference type="InterPro" id="IPR009006">
    <property type="entry name" value="Ala_racemase/Decarboxylase_C"/>
</dbReference>
<dbReference type="EMBL" id="ANJZ01000045">
    <property type="protein sequence ID" value="EPC68297.1"/>
    <property type="molecule type" value="Genomic_DNA"/>
</dbReference>
<dbReference type="Pfam" id="PF02784">
    <property type="entry name" value="Orn_Arg_deC_N"/>
    <property type="match status" value="1"/>
</dbReference>
<dbReference type="InterPro" id="IPR022644">
    <property type="entry name" value="De-COase2_N"/>
</dbReference>
<reference evidence="4 5" key="1">
    <citation type="journal article" date="2013" name="PLoS ONE">
        <title>Lactobacillus paracasei comparative genomics: towards species pan-genome definition and exploitation of diversity.</title>
        <authorList>
            <person name="Smokvina T."/>
            <person name="Wels M."/>
            <person name="Polka J."/>
            <person name="Chervaux C."/>
            <person name="Brisse S."/>
            <person name="Boekhorst J."/>
            <person name="van Hylckama Vlieg J.E."/>
            <person name="Siezen R.J."/>
        </authorList>
    </citation>
    <scope>NUCLEOTIDE SEQUENCE [LARGE SCALE GENOMIC DNA]</scope>
    <source>
        <strain evidence="4 5">Lpp14</strain>
    </source>
</reference>
<feature type="non-terminal residue" evidence="4">
    <location>
        <position position="132"/>
    </location>
</feature>
<dbReference type="PANTHER" id="PTHR43727:SF2">
    <property type="entry name" value="GROUP IV DECARBOXYLASE"/>
    <property type="match status" value="1"/>
</dbReference>
<dbReference type="Gene3D" id="2.40.37.10">
    <property type="entry name" value="Lyase, Ornithine Decarboxylase, Chain A, domain 1"/>
    <property type="match status" value="1"/>
</dbReference>
<dbReference type="AlphaFoldDB" id="A0A829H2M5"/>
<accession>A0A829H2M5</accession>
<evidence type="ECO:0000259" key="3">
    <source>
        <dbReference type="Pfam" id="PF02784"/>
    </source>
</evidence>
<comment type="cofactor">
    <cofactor evidence="1">
        <name>pyridoxal 5'-phosphate</name>
        <dbReference type="ChEBI" id="CHEBI:597326"/>
    </cofactor>
</comment>
<keyword evidence="2" id="KW-0663">Pyridoxal phosphate</keyword>
<dbReference type="GO" id="GO:0009089">
    <property type="term" value="P:lysine biosynthetic process via diaminopimelate"/>
    <property type="evidence" value="ECO:0007669"/>
    <property type="project" value="TreeGrafter"/>
</dbReference>
<comment type="caution">
    <text evidence="4">The sequence shown here is derived from an EMBL/GenBank/DDBJ whole genome shotgun (WGS) entry which is preliminary data.</text>
</comment>
<dbReference type="SUPFAM" id="SSF51419">
    <property type="entry name" value="PLP-binding barrel"/>
    <property type="match status" value="1"/>
</dbReference>
<sequence>MDFATNHEGQLTIGGVAASQLARTFQTPLYVYDIGAIRQQIRAFKRVFEEADVSYAVSYASKAFATIAMYEVAKSEGAHVDVVSGGELYTAQAADFPMAAVSFHGNNKSKAELTQALDAGVGTIIVDNFHEL</sequence>
<organism evidence="4 5">
    <name type="scientific">Lacticaseibacillus paracasei subsp. paracasei Lpp14</name>
    <dbReference type="NCBI Taxonomy" id="1256204"/>
    <lineage>
        <taxon>Bacteria</taxon>
        <taxon>Bacillati</taxon>
        <taxon>Bacillota</taxon>
        <taxon>Bacilli</taxon>
        <taxon>Lactobacillales</taxon>
        <taxon>Lactobacillaceae</taxon>
        <taxon>Lacticaseibacillus</taxon>
    </lineage>
</organism>
<evidence type="ECO:0000313" key="5">
    <source>
        <dbReference type="Proteomes" id="UP000014264"/>
    </source>
</evidence>
<protein>
    <submittedName>
        <fullName evidence="4">Diaminopimelate decarboxylase</fullName>
    </submittedName>
</protein>
<dbReference type="Proteomes" id="UP000014264">
    <property type="component" value="Unassembled WGS sequence"/>
</dbReference>
<dbReference type="Gene3D" id="3.20.20.10">
    <property type="entry name" value="Alanine racemase"/>
    <property type="match status" value="1"/>
</dbReference>
<evidence type="ECO:0000313" key="4">
    <source>
        <dbReference type="EMBL" id="EPC68297.1"/>
    </source>
</evidence>